<reference evidence="10" key="1">
    <citation type="submission" date="2025-08" db="UniProtKB">
        <authorList>
            <consortium name="RefSeq"/>
        </authorList>
    </citation>
    <scope>IDENTIFICATION</scope>
    <source>
        <tissue evidence="10">White muscle</tissue>
    </source>
</reference>
<dbReference type="GO" id="GO:0051607">
    <property type="term" value="P:defense response to virus"/>
    <property type="evidence" value="ECO:0007669"/>
    <property type="project" value="TreeGrafter"/>
</dbReference>
<dbReference type="GO" id="GO:0005634">
    <property type="term" value="C:nucleus"/>
    <property type="evidence" value="ECO:0007669"/>
    <property type="project" value="TreeGrafter"/>
</dbReference>
<feature type="domain" description="Dynamin-type G" evidence="8">
    <location>
        <begin position="28"/>
        <end position="300"/>
    </location>
</feature>
<dbReference type="GO" id="GO:0098793">
    <property type="term" value="C:presynapse"/>
    <property type="evidence" value="ECO:0007669"/>
    <property type="project" value="GOC"/>
</dbReference>
<dbReference type="Gene3D" id="3.40.50.300">
    <property type="entry name" value="P-loop containing nucleotide triphosphate hydrolases"/>
    <property type="match status" value="1"/>
</dbReference>
<dbReference type="Pfam" id="PF01031">
    <property type="entry name" value="Dynamin_M"/>
    <property type="match status" value="1"/>
</dbReference>
<feature type="region of interest" description="Disordered" evidence="6">
    <location>
        <begin position="510"/>
        <end position="543"/>
    </location>
</feature>
<accession>A0A8U1C628</accession>
<dbReference type="InterPro" id="IPR003130">
    <property type="entry name" value="GED"/>
</dbReference>
<dbReference type="SMART" id="SM00053">
    <property type="entry name" value="DYNc"/>
    <property type="match status" value="1"/>
</dbReference>
<evidence type="ECO:0000259" key="7">
    <source>
        <dbReference type="PROSITE" id="PS51388"/>
    </source>
</evidence>
<gene>
    <name evidence="10" type="primary">LOC120058154</name>
</gene>
<dbReference type="PROSITE" id="PS51388">
    <property type="entry name" value="GED"/>
    <property type="match status" value="1"/>
</dbReference>
<dbReference type="GO" id="GO:0005737">
    <property type="term" value="C:cytoplasm"/>
    <property type="evidence" value="ECO:0007669"/>
    <property type="project" value="UniProtKB-SubCell"/>
</dbReference>
<dbReference type="KEGG" id="snh:120058154"/>
<dbReference type="PRINTS" id="PR00195">
    <property type="entry name" value="DYNAMIN"/>
</dbReference>
<dbReference type="InterPro" id="IPR022812">
    <property type="entry name" value="Dynamin"/>
</dbReference>
<dbReference type="PANTHER" id="PTHR11566:SF225">
    <property type="entry name" value="INTERFERON-INDUCED GTP-BINDING PROTEIN MX-RELATED"/>
    <property type="match status" value="1"/>
</dbReference>
<name>A0A8U1C628_SALNM</name>
<evidence type="ECO:0000256" key="1">
    <source>
        <dbReference type="ARBA" id="ARBA00004496"/>
    </source>
</evidence>
<feature type="compositionally biased region" description="Basic and acidic residues" evidence="6">
    <location>
        <begin position="527"/>
        <end position="543"/>
    </location>
</feature>
<dbReference type="InterPro" id="IPR027417">
    <property type="entry name" value="P-loop_NTPase"/>
</dbReference>
<dbReference type="GO" id="GO:0005886">
    <property type="term" value="C:plasma membrane"/>
    <property type="evidence" value="ECO:0007669"/>
    <property type="project" value="TreeGrafter"/>
</dbReference>
<evidence type="ECO:0000256" key="3">
    <source>
        <dbReference type="ARBA" id="ARBA00022741"/>
    </source>
</evidence>
<dbReference type="GO" id="GO:0005525">
    <property type="term" value="F:GTP binding"/>
    <property type="evidence" value="ECO:0007669"/>
    <property type="project" value="UniProtKB-KW"/>
</dbReference>
<sequence length="631" mass="71574">MFQDELAKKVRPFIDLIDDMRSIGIEKELPLPTIAVVGDQSSGKSSVLESLSGVALPRGTGIVTRCPLLLQLCNDRTVKWEAVISYGGQNIPFNEPSEVVRHVEQAQNALAGKGVGICEDLITLKITSSTVCDLSLIDLPGITRVAVKGQPDDIGVQINNLIMKFIKNKITIILAVVPCNVDIATTEALKMAQEVDPEGTRTMAILTKPDLIDPGEEKNVLEIVQNSVMDLKMGYFIVKCRGQKKIDENMSITDAIEEELEFFKTHEHFRSLLREEKATTKCLATKLSNALVKRIKKSLPQMSENIKEKLGKVKHLLSQIEGGPPKEPAEKRKYLIQVITEFNEQITQLSKGDTIIEENLFALMRKEFTEWMECLNNAKSHYHKVVQQVVDEYDQEHRGSELPGFSNYRVFQNVVQKLVAELKKPAMTTLQTIREMVQKEFDHLSKEIFKNYPYLQDVSKKNIQTIQEKQSIIVKERIVEQFEMEIQVYTQDEIFNKHILEGETADYSHPSLLSDLSDEDSSDEDETHVLEKGEKAEGSDHDTRSKYPGLLKAYYEIVVQRLADQVPMLIRYFILKQSAKIVCSEMLDLLHRDDTDNILQENSEIAQYRVKLQAQVDRLVQANGKLSSLRG</sequence>
<feature type="compositionally biased region" description="Acidic residues" evidence="6">
    <location>
        <begin position="516"/>
        <end position="526"/>
    </location>
</feature>
<dbReference type="PROSITE" id="PS51718">
    <property type="entry name" value="G_DYNAMIN_2"/>
    <property type="match status" value="1"/>
</dbReference>
<dbReference type="GO" id="GO:0005874">
    <property type="term" value="C:microtubule"/>
    <property type="evidence" value="ECO:0007669"/>
    <property type="project" value="TreeGrafter"/>
</dbReference>
<keyword evidence="9" id="KW-1185">Reference proteome</keyword>
<dbReference type="CDD" id="cd08771">
    <property type="entry name" value="DLP_1"/>
    <property type="match status" value="1"/>
</dbReference>
<keyword evidence="4 5" id="KW-0342">GTP-binding</keyword>
<protein>
    <submittedName>
        <fullName evidence="10">Interferon-induced GTP-binding protein Mx-like</fullName>
    </submittedName>
</protein>
<dbReference type="GO" id="GO:0016185">
    <property type="term" value="P:synaptic vesicle budding from presynaptic endocytic zone membrane"/>
    <property type="evidence" value="ECO:0007669"/>
    <property type="project" value="TreeGrafter"/>
</dbReference>
<dbReference type="InterPro" id="IPR020850">
    <property type="entry name" value="GED_dom"/>
</dbReference>
<dbReference type="Gene3D" id="1.20.120.1240">
    <property type="entry name" value="Dynamin, middle domain"/>
    <property type="match status" value="1"/>
</dbReference>
<comment type="subcellular location">
    <subcellularLocation>
        <location evidence="1">Cytoplasm</location>
    </subcellularLocation>
</comment>
<proteinExistence type="inferred from homology"/>
<organism evidence="9 10">
    <name type="scientific">Salvelinus namaycush</name>
    <name type="common">Lake trout</name>
    <name type="synonym">Salmo namaycush</name>
    <dbReference type="NCBI Taxonomy" id="8040"/>
    <lineage>
        <taxon>Eukaryota</taxon>
        <taxon>Metazoa</taxon>
        <taxon>Chordata</taxon>
        <taxon>Craniata</taxon>
        <taxon>Vertebrata</taxon>
        <taxon>Euteleostomi</taxon>
        <taxon>Actinopterygii</taxon>
        <taxon>Neopterygii</taxon>
        <taxon>Teleostei</taxon>
        <taxon>Protacanthopterygii</taxon>
        <taxon>Salmoniformes</taxon>
        <taxon>Salmonidae</taxon>
        <taxon>Salmoninae</taxon>
        <taxon>Salvelinus</taxon>
    </lineage>
</organism>
<dbReference type="SUPFAM" id="SSF52540">
    <property type="entry name" value="P-loop containing nucleoside triphosphate hydrolases"/>
    <property type="match status" value="1"/>
</dbReference>
<evidence type="ECO:0000259" key="8">
    <source>
        <dbReference type="PROSITE" id="PS51718"/>
    </source>
</evidence>
<dbReference type="SMART" id="SM00302">
    <property type="entry name" value="GED"/>
    <property type="match status" value="1"/>
</dbReference>
<dbReference type="GO" id="GO:0031623">
    <property type="term" value="P:receptor internalization"/>
    <property type="evidence" value="ECO:0007669"/>
    <property type="project" value="TreeGrafter"/>
</dbReference>
<keyword evidence="3 5" id="KW-0547">Nucleotide-binding</keyword>
<dbReference type="Pfam" id="PF00350">
    <property type="entry name" value="Dynamin_N"/>
    <property type="match status" value="1"/>
</dbReference>
<dbReference type="Proteomes" id="UP000808372">
    <property type="component" value="Chromosome 13"/>
</dbReference>
<dbReference type="InterPro" id="IPR030381">
    <property type="entry name" value="G_DYNAMIN_dom"/>
</dbReference>
<dbReference type="GeneID" id="120058154"/>
<evidence type="ECO:0000256" key="6">
    <source>
        <dbReference type="SAM" id="MobiDB-lite"/>
    </source>
</evidence>
<dbReference type="PANTHER" id="PTHR11566">
    <property type="entry name" value="DYNAMIN"/>
    <property type="match status" value="1"/>
</dbReference>
<evidence type="ECO:0000313" key="10">
    <source>
        <dbReference type="RefSeq" id="XP_038862549.1"/>
    </source>
</evidence>
<evidence type="ECO:0000256" key="4">
    <source>
        <dbReference type="ARBA" id="ARBA00023134"/>
    </source>
</evidence>
<dbReference type="InterPro" id="IPR045063">
    <property type="entry name" value="Dynamin_N"/>
</dbReference>
<comment type="similarity">
    <text evidence="5">Belongs to the TRAFAC class dynamin-like GTPase superfamily. Dynamin/Fzo/YdjA family.</text>
</comment>
<dbReference type="GO" id="GO:0003924">
    <property type="term" value="F:GTPase activity"/>
    <property type="evidence" value="ECO:0007669"/>
    <property type="project" value="InterPro"/>
</dbReference>
<dbReference type="RefSeq" id="XP_038862549.1">
    <property type="nucleotide sequence ID" value="XM_039006621.1"/>
</dbReference>
<dbReference type="AlphaFoldDB" id="A0A8U1C628"/>
<evidence type="ECO:0000256" key="5">
    <source>
        <dbReference type="RuleBase" id="RU003932"/>
    </source>
</evidence>
<dbReference type="PROSITE" id="PS00410">
    <property type="entry name" value="G_DYNAMIN_1"/>
    <property type="match status" value="1"/>
</dbReference>
<dbReference type="InterPro" id="IPR001401">
    <property type="entry name" value="Dynamin_GTPase"/>
</dbReference>
<keyword evidence="2" id="KW-0963">Cytoplasm</keyword>
<evidence type="ECO:0000256" key="2">
    <source>
        <dbReference type="ARBA" id="ARBA00022490"/>
    </source>
</evidence>
<evidence type="ECO:0000313" key="9">
    <source>
        <dbReference type="Proteomes" id="UP000808372"/>
    </source>
</evidence>
<dbReference type="InterPro" id="IPR000375">
    <property type="entry name" value="Dynamin_stalk"/>
</dbReference>
<dbReference type="InterPro" id="IPR019762">
    <property type="entry name" value="Dynamin_GTPase_CS"/>
</dbReference>
<dbReference type="Pfam" id="PF02212">
    <property type="entry name" value="GED"/>
    <property type="match status" value="1"/>
</dbReference>
<feature type="domain" description="GED" evidence="7">
    <location>
        <begin position="544"/>
        <end position="631"/>
    </location>
</feature>
<dbReference type="GO" id="GO:0008017">
    <property type="term" value="F:microtubule binding"/>
    <property type="evidence" value="ECO:0007669"/>
    <property type="project" value="TreeGrafter"/>
</dbReference>